<comment type="caution">
    <text evidence="7">The sequence shown here is derived from an EMBL/GenBank/DDBJ whole genome shotgun (WGS) entry which is preliminary data.</text>
</comment>
<dbReference type="GO" id="GO:0005886">
    <property type="term" value="C:plasma membrane"/>
    <property type="evidence" value="ECO:0007669"/>
    <property type="project" value="UniProtKB-SubCell"/>
</dbReference>
<keyword evidence="2" id="KW-1003">Cell membrane</keyword>
<feature type="transmembrane region" description="Helical" evidence="6">
    <location>
        <begin position="245"/>
        <end position="263"/>
    </location>
</feature>
<evidence type="ECO:0000256" key="6">
    <source>
        <dbReference type="SAM" id="Phobius"/>
    </source>
</evidence>
<gene>
    <name evidence="7" type="ORF">BCT99_05255</name>
</gene>
<dbReference type="InterPro" id="IPR036259">
    <property type="entry name" value="MFS_trans_sf"/>
</dbReference>
<evidence type="ECO:0000256" key="2">
    <source>
        <dbReference type="ARBA" id="ARBA00022475"/>
    </source>
</evidence>
<evidence type="ECO:0000313" key="7">
    <source>
        <dbReference type="EMBL" id="PMK43244.1"/>
    </source>
</evidence>
<feature type="transmembrane region" description="Helical" evidence="6">
    <location>
        <begin position="9"/>
        <end position="29"/>
    </location>
</feature>
<protein>
    <recommendedName>
        <fullName evidence="8">MFS transporter</fullName>
    </recommendedName>
</protein>
<keyword evidence="4 6" id="KW-1133">Transmembrane helix</keyword>
<reference evidence="7" key="2">
    <citation type="submission" date="2016-07" db="EMBL/GenBank/DDBJ databases">
        <authorList>
            <person name="Kauffman K."/>
            <person name="Arevalo P."/>
            <person name="Polz M.F."/>
        </authorList>
    </citation>
    <scope>NUCLEOTIDE SEQUENCE</scope>
    <source>
        <strain evidence="7">10N.261.52.F7</strain>
    </source>
</reference>
<dbReference type="SUPFAM" id="SSF103473">
    <property type="entry name" value="MFS general substrate transporter"/>
    <property type="match status" value="1"/>
</dbReference>
<dbReference type="AlphaFoldDB" id="A0AB36XI64"/>
<reference evidence="7" key="3">
    <citation type="journal article" date="2018" name="Nature">
        <title>A major lineage of non-tailed dsDNA viruses as unrecognized killers of marine bacteria.</title>
        <authorList>
            <person name="Kauffman K.M."/>
            <person name="Hussain F.A."/>
            <person name="Yang J."/>
            <person name="Arevalo P."/>
            <person name="Brown J.M."/>
            <person name="Chang W.K."/>
            <person name="VanInsberghe D."/>
            <person name="Elsherbini J."/>
            <person name="Sharma R.S."/>
            <person name="Cutler M.B."/>
            <person name="Kelly L."/>
            <person name="Polz M.F."/>
        </authorList>
    </citation>
    <scope>NUCLEOTIDE SEQUENCE</scope>
    <source>
        <strain evidence="7">10N.261.52.F7</strain>
    </source>
</reference>
<keyword evidence="5 6" id="KW-0472">Membrane</keyword>
<name>A0AB36XI64_9VIBR</name>
<accession>A0AB36XI64</accession>
<feature type="transmembrane region" description="Helical" evidence="6">
    <location>
        <begin position="74"/>
        <end position="103"/>
    </location>
</feature>
<dbReference type="PANTHER" id="PTHR23513">
    <property type="entry name" value="INTEGRAL MEMBRANE EFFLUX PROTEIN-RELATED"/>
    <property type="match status" value="1"/>
</dbReference>
<feature type="transmembrane region" description="Helical" evidence="6">
    <location>
        <begin position="35"/>
        <end position="53"/>
    </location>
</feature>
<evidence type="ECO:0000256" key="3">
    <source>
        <dbReference type="ARBA" id="ARBA00022692"/>
    </source>
</evidence>
<sequence>MNNKLLTPVVLSNLADGLFMGAIPLISYMLTSDPLIITLLSIVRPVSIIVCGYKIEHLTNNLSDSLYTSSICRILVLFALLFLSLMDMVNVFVFGAIVFLFSFMELIYDSTFSTLPKVVCKSEEEIKQGYSKLQVSTTLSNDFIGPPLAALILTIASDNTLSGLILALVVVSFLFSSPVRRTLDSIETSKTSCLTSNETTEGFKMPSKAKSLLTYCCTISMFTGAFTSVYVIHILSGLNFSKIDFGFLMVFFSLGVILNHFVLSKYLTFTPKLDMFISICLIFMGTLITSVSELYVMLGFAQLLAGVGFVRWMVNESYIKQKLCKIEDLNVLNAKFRMYETIAFSSGAVFSGMILKYTTFDTFDIYTLLFIFEMVVGVIFYKNYKEERGEVIE</sequence>
<evidence type="ECO:0000256" key="5">
    <source>
        <dbReference type="ARBA" id="ARBA00023136"/>
    </source>
</evidence>
<proteinExistence type="predicted"/>
<evidence type="ECO:0000256" key="1">
    <source>
        <dbReference type="ARBA" id="ARBA00004651"/>
    </source>
</evidence>
<organism evidence="7">
    <name type="scientific">Vibrio lentus</name>
    <dbReference type="NCBI Taxonomy" id="136468"/>
    <lineage>
        <taxon>Bacteria</taxon>
        <taxon>Pseudomonadati</taxon>
        <taxon>Pseudomonadota</taxon>
        <taxon>Gammaproteobacteria</taxon>
        <taxon>Vibrionales</taxon>
        <taxon>Vibrionaceae</taxon>
        <taxon>Vibrio</taxon>
    </lineage>
</organism>
<dbReference type="EMBL" id="MCXM01000035">
    <property type="protein sequence ID" value="PMK43244.1"/>
    <property type="molecule type" value="Genomic_DNA"/>
</dbReference>
<reference key="1">
    <citation type="submission" date="2016-07" db="EMBL/GenBank/DDBJ databases">
        <title>Nontailed viruses are major unrecognized killers of bacteria in the ocean.</title>
        <authorList>
            <person name="Kauffman K."/>
            <person name="Hussain F."/>
            <person name="Yang J."/>
            <person name="Arevalo P."/>
            <person name="Brown J."/>
            <person name="Cutler M."/>
            <person name="Kelly L."/>
            <person name="Polz M.F."/>
        </authorList>
    </citation>
    <scope>NUCLEOTIDE SEQUENCE [LARGE SCALE GENOMIC DNA]</scope>
    <source>
        <strain>10N.261.52.F7</strain>
    </source>
</reference>
<feature type="transmembrane region" description="Helical" evidence="6">
    <location>
        <begin position="275"/>
        <end position="291"/>
    </location>
</feature>
<evidence type="ECO:0008006" key="8">
    <source>
        <dbReference type="Google" id="ProtNLM"/>
    </source>
</evidence>
<feature type="transmembrane region" description="Helical" evidence="6">
    <location>
        <begin position="148"/>
        <end position="175"/>
    </location>
</feature>
<dbReference type="RefSeq" id="WP_102282166.1">
    <property type="nucleotide sequence ID" value="NZ_JAJGZN020000001.1"/>
</dbReference>
<evidence type="ECO:0000256" key="4">
    <source>
        <dbReference type="ARBA" id="ARBA00022989"/>
    </source>
</evidence>
<feature type="transmembrane region" description="Helical" evidence="6">
    <location>
        <begin position="212"/>
        <end position="233"/>
    </location>
</feature>
<keyword evidence="3 6" id="KW-0812">Transmembrane</keyword>
<feature type="transmembrane region" description="Helical" evidence="6">
    <location>
        <begin position="363"/>
        <end position="381"/>
    </location>
</feature>
<comment type="subcellular location">
    <subcellularLocation>
        <location evidence="1">Cell membrane</location>
        <topology evidence="1">Multi-pass membrane protein</topology>
    </subcellularLocation>
</comment>
<dbReference type="PANTHER" id="PTHR23513:SF6">
    <property type="entry name" value="MAJOR FACILITATOR SUPERFAMILY ASSOCIATED DOMAIN-CONTAINING PROTEIN"/>
    <property type="match status" value="1"/>
</dbReference>